<evidence type="ECO:0000313" key="1">
    <source>
        <dbReference type="Proteomes" id="UP000504635"/>
    </source>
</evidence>
<dbReference type="InterPro" id="IPR016024">
    <property type="entry name" value="ARM-type_fold"/>
</dbReference>
<dbReference type="InterPro" id="IPR011989">
    <property type="entry name" value="ARM-like"/>
</dbReference>
<evidence type="ECO:0000313" key="2">
    <source>
        <dbReference type="RefSeq" id="XP_030750463.1"/>
    </source>
</evidence>
<proteinExistence type="predicted"/>
<keyword evidence="1" id="KW-1185">Reference proteome</keyword>
<reference evidence="2" key="1">
    <citation type="submission" date="2025-08" db="UniProtKB">
        <authorList>
            <consortium name="RefSeq"/>
        </authorList>
    </citation>
    <scope>IDENTIFICATION</scope>
    <source>
        <tissue evidence="2">Gonads</tissue>
    </source>
</reference>
<dbReference type="SUPFAM" id="SSF48371">
    <property type="entry name" value="ARM repeat"/>
    <property type="match status" value="1"/>
</dbReference>
<dbReference type="InParanoid" id="A0A6J2XGF2"/>
<dbReference type="KEGG" id="soy:115878192"/>
<dbReference type="Proteomes" id="UP000504635">
    <property type="component" value="Unplaced"/>
</dbReference>
<organism evidence="1 2">
    <name type="scientific">Sitophilus oryzae</name>
    <name type="common">Rice weevil</name>
    <name type="synonym">Curculio oryzae</name>
    <dbReference type="NCBI Taxonomy" id="7048"/>
    <lineage>
        <taxon>Eukaryota</taxon>
        <taxon>Metazoa</taxon>
        <taxon>Ecdysozoa</taxon>
        <taxon>Arthropoda</taxon>
        <taxon>Hexapoda</taxon>
        <taxon>Insecta</taxon>
        <taxon>Pterygota</taxon>
        <taxon>Neoptera</taxon>
        <taxon>Endopterygota</taxon>
        <taxon>Coleoptera</taxon>
        <taxon>Polyphaga</taxon>
        <taxon>Cucujiformia</taxon>
        <taxon>Curculionidae</taxon>
        <taxon>Dryophthorinae</taxon>
        <taxon>Sitophilus</taxon>
    </lineage>
</organism>
<dbReference type="GO" id="GO:0017025">
    <property type="term" value="F:TBP-class protein binding"/>
    <property type="evidence" value="ECO:0007669"/>
    <property type="project" value="InterPro"/>
</dbReference>
<dbReference type="Gene3D" id="1.25.10.10">
    <property type="entry name" value="Leucine-rich Repeat Variant"/>
    <property type="match status" value="1"/>
</dbReference>
<protein>
    <submittedName>
        <fullName evidence="2">TATA-binding protein-associated factor 172-like</fullName>
    </submittedName>
</protein>
<dbReference type="PANTHER" id="PTHR36498:SF1">
    <property type="entry name" value="TATA-BINDING PROTEIN-ASSOCIATED FACTOR 172"/>
    <property type="match status" value="1"/>
</dbReference>
<name>A0A6J2XGF2_SITOR</name>
<gene>
    <name evidence="2" type="primary">LOC115878192</name>
</gene>
<dbReference type="GO" id="GO:0016887">
    <property type="term" value="F:ATP hydrolysis activity"/>
    <property type="evidence" value="ECO:0007669"/>
    <property type="project" value="InterPro"/>
</dbReference>
<dbReference type="InterPro" id="IPR044972">
    <property type="entry name" value="Mot1"/>
</dbReference>
<dbReference type="RefSeq" id="XP_030750463.1">
    <property type="nucleotide sequence ID" value="XM_030894603.1"/>
</dbReference>
<dbReference type="GO" id="GO:0003677">
    <property type="term" value="F:DNA binding"/>
    <property type="evidence" value="ECO:0007669"/>
    <property type="project" value="InterPro"/>
</dbReference>
<dbReference type="AlphaFoldDB" id="A0A6J2XGF2"/>
<sequence length="207" mass="23075">MTSSRLDRLFVLLETGSTSVTRSAAAKQLGEVQRLHPHELNTLLFRTASYLRSPSWDTRIAASEAVRAIVNNVPQWNPRGIPDTIKEENGVSSQALSIVGRLQFEQFDMSKVLDNSTHLMASEGKEFDVEEDSALGLDMKERLAKQRQLLNNRLGLDVAARMGFNTSALFSNEDLAVGIEKIDQPHDYNSGIVKETIKEIVVALHRD</sequence>
<dbReference type="GeneID" id="115878192"/>
<dbReference type="OrthoDB" id="10252227at2759"/>
<accession>A0A6J2XGF2</accession>
<dbReference type="PANTHER" id="PTHR36498">
    <property type="entry name" value="TATA-BINDING PROTEIN-ASSOCIATED FACTOR 172"/>
    <property type="match status" value="1"/>
</dbReference>